<dbReference type="Proteomes" id="UP000515489">
    <property type="component" value="Chromosome"/>
</dbReference>
<evidence type="ECO:0000313" key="3">
    <source>
        <dbReference type="Proteomes" id="UP000515489"/>
    </source>
</evidence>
<keyword evidence="3" id="KW-1185">Reference proteome</keyword>
<dbReference type="EMBL" id="CP060202">
    <property type="protein sequence ID" value="QNH60760.1"/>
    <property type="molecule type" value="Genomic_DNA"/>
</dbReference>
<keyword evidence="1" id="KW-0812">Transmembrane</keyword>
<name>A0A7G7W317_9BACT</name>
<keyword evidence="1" id="KW-1133">Transmembrane helix</keyword>
<dbReference type="AlphaFoldDB" id="A0A7G7W317"/>
<protein>
    <submittedName>
        <fullName evidence="2">Uncharacterized protein</fullName>
    </submittedName>
</protein>
<dbReference type="KEGG" id="hsk:H4317_11215"/>
<evidence type="ECO:0000313" key="2">
    <source>
        <dbReference type="EMBL" id="QNH60760.1"/>
    </source>
</evidence>
<proteinExistence type="predicted"/>
<evidence type="ECO:0000256" key="1">
    <source>
        <dbReference type="SAM" id="Phobius"/>
    </source>
</evidence>
<organism evidence="2 3">
    <name type="scientific">Hymenobacter sediminicola</name>
    <dbReference type="NCBI Taxonomy" id="2761579"/>
    <lineage>
        <taxon>Bacteria</taxon>
        <taxon>Pseudomonadati</taxon>
        <taxon>Bacteroidota</taxon>
        <taxon>Cytophagia</taxon>
        <taxon>Cytophagales</taxon>
        <taxon>Hymenobacteraceae</taxon>
        <taxon>Hymenobacter</taxon>
    </lineage>
</organism>
<sequence>MNTRLWVMGGVVAGLLLFVQALMTFVMTNAASKMDAYSKSLSEVLTAVQVMNARNEALTQRVLELEKAKGDAAATHSNFDVRLRSVEQRAAIHDQFMTSTK</sequence>
<dbReference type="RefSeq" id="WP_185886691.1">
    <property type="nucleotide sequence ID" value="NZ_CP060202.1"/>
</dbReference>
<reference evidence="2 3" key="1">
    <citation type="submission" date="2020-08" db="EMBL/GenBank/DDBJ databases">
        <title>Hymenobacter sp. S2-20-2 genome sequencing.</title>
        <authorList>
            <person name="Jin L."/>
        </authorList>
    </citation>
    <scope>NUCLEOTIDE SEQUENCE [LARGE SCALE GENOMIC DNA]</scope>
    <source>
        <strain evidence="2 3">S2-20-2</strain>
    </source>
</reference>
<keyword evidence="1" id="KW-0472">Membrane</keyword>
<gene>
    <name evidence="2" type="ORF">H4317_11215</name>
</gene>
<accession>A0A7G7W317</accession>
<feature type="transmembrane region" description="Helical" evidence="1">
    <location>
        <begin position="6"/>
        <end position="31"/>
    </location>
</feature>